<feature type="transmembrane region" description="Helical" evidence="1">
    <location>
        <begin position="20"/>
        <end position="45"/>
    </location>
</feature>
<keyword evidence="3" id="KW-1185">Reference proteome</keyword>
<dbReference type="Proteomes" id="UP000319004">
    <property type="component" value="Chromosome"/>
</dbReference>
<accession>A0A518HTB3</accession>
<sequence length="93" mass="10775">MKLLSELYPDFWYTNWQTWILPLVLSGVYVLASPWITYGVSMYTTHVNNKSKEKKLESDAKLLNLRVSNAQKRHDLSSYVFDQSAGAEQIEMS</sequence>
<proteinExistence type="predicted"/>
<keyword evidence="1" id="KW-1133">Transmembrane helix</keyword>
<name>A0A518HTB3_9BACT</name>
<dbReference type="EMBL" id="CP037423">
    <property type="protein sequence ID" value="QDV44100.1"/>
    <property type="molecule type" value="Genomic_DNA"/>
</dbReference>
<evidence type="ECO:0000256" key="1">
    <source>
        <dbReference type="SAM" id="Phobius"/>
    </source>
</evidence>
<evidence type="ECO:0000313" key="3">
    <source>
        <dbReference type="Proteomes" id="UP000319004"/>
    </source>
</evidence>
<dbReference type="AlphaFoldDB" id="A0A518HTB3"/>
<organism evidence="2 3">
    <name type="scientific">Stieleria neptunia</name>
    <dbReference type="NCBI Taxonomy" id="2527979"/>
    <lineage>
        <taxon>Bacteria</taxon>
        <taxon>Pseudomonadati</taxon>
        <taxon>Planctomycetota</taxon>
        <taxon>Planctomycetia</taxon>
        <taxon>Pirellulales</taxon>
        <taxon>Pirellulaceae</taxon>
        <taxon>Stieleria</taxon>
    </lineage>
</organism>
<dbReference type="KEGG" id="snep:Enr13x_39610"/>
<evidence type="ECO:0000313" key="2">
    <source>
        <dbReference type="EMBL" id="QDV44100.1"/>
    </source>
</evidence>
<keyword evidence="1" id="KW-0812">Transmembrane</keyword>
<gene>
    <name evidence="2" type="ORF">Enr13x_39610</name>
</gene>
<reference evidence="2 3" key="1">
    <citation type="submission" date="2019-03" db="EMBL/GenBank/DDBJ databases">
        <title>Deep-cultivation of Planctomycetes and their phenomic and genomic characterization uncovers novel biology.</title>
        <authorList>
            <person name="Wiegand S."/>
            <person name="Jogler M."/>
            <person name="Boedeker C."/>
            <person name="Pinto D."/>
            <person name="Vollmers J."/>
            <person name="Rivas-Marin E."/>
            <person name="Kohn T."/>
            <person name="Peeters S.H."/>
            <person name="Heuer A."/>
            <person name="Rast P."/>
            <person name="Oberbeckmann S."/>
            <person name="Bunk B."/>
            <person name="Jeske O."/>
            <person name="Meyerdierks A."/>
            <person name="Storesund J.E."/>
            <person name="Kallscheuer N."/>
            <person name="Luecker S."/>
            <person name="Lage O.M."/>
            <person name="Pohl T."/>
            <person name="Merkel B.J."/>
            <person name="Hornburger P."/>
            <person name="Mueller R.-W."/>
            <person name="Bruemmer F."/>
            <person name="Labrenz M."/>
            <person name="Spormann A.M."/>
            <person name="Op den Camp H."/>
            <person name="Overmann J."/>
            <person name="Amann R."/>
            <person name="Jetten M.S.M."/>
            <person name="Mascher T."/>
            <person name="Medema M.H."/>
            <person name="Devos D.P."/>
            <person name="Kaster A.-K."/>
            <person name="Ovreas L."/>
            <person name="Rohde M."/>
            <person name="Galperin M.Y."/>
            <person name="Jogler C."/>
        </authorList>
    </citation>
    <scope>NUCLEOTIDE SEQUENCE [LARGE SCALE GENOMIC DNA]</scope>
    <source>
        <strain evidence="2 3">Enr13</strain>
    </source>
</reference>
<keyword evidence="1" id="KW-0472">Membrane</keyword>
<protein>
    <submittedName>
        <fullName evidence="2">Uncharacterized protein</fullName>
    </submittedName>
</protein>